<protein>
    <submittedName>
        <fullName evidence="5">COP9 signalosome complex subunit 7</fullName>
    </submittedName>
</protein>
<dbReference type="Pfam" id="PF22061">
    <property type="entry name" value="CSN7_HB_subdom"/>
    <property type="match status" value="1"/>
</dbReference>
<feature type="domain" description="PCI" evidence="4">
    <location>
        <begin position="1"/>
        <end position="182"/>
    </location>
</feature>
<keyword evidence="2" id="KW-0736">Signalosome</keyword>
<dbReference type="Proteomes" id="UP001147747">
    <property type="component" value="Unassembled WGS sequence"/>
</dbReference>
<name>A0A9W9VSA6_9EURO</name>
<evidence type="ECO:0000256" key="1">
    <source>
        <dbReference type="ARBA" id="ARBA00008482"/>
    </source>
</evidence>
<feature type="compositionally biased region" description="Low complexity" evidence="3">
    <location>
        <begin position="250"/>
        <end position="264"/>
    </location>
</feature>
<dbReference type="PANTHER" id="PTHR15350:SF5">
    <property type="entry name" value="COP9 SIGNALOSOME COMPLEX SUBUNIT 7"/>
    <property type="match status" value="1"/>
</dbReference>
<organism evidence="5 6">
    <name type="scientific">Penicillium cosmopolitanum</name>
    <dbReference type="NCBI Taxonomy" id="1131564"/>
    <lineage>
        <taxon>Eukaryota</taxon>
        <taxon>Fungi</taxon>
        <taxon>Dikarya</taxon>
        <taxon>Ascomycota</taxon>
        <taxon>Pezizomycotina</taxon>
        <taxon>Eurotiomycetes</taxon>
        <taxon>Eurotiomycetidae</taxon>
        <taxon>Eurotiales</taxon>
        <taxon>Aspergillaceae</taxon>
        <taxon>Penicillium</taxon>
    </lineage>
</organism>
<dbReference type="GeneID" id="81374536"/>
<dbReference type="EMBL" id="JAPZBU010000009">
    <property type="protein sequence ID" value="KAJ5388378.1"/>
    <property type="molecule type" value="Genomic_DNA"/>
</dbReference>
<gene>
    <name evidence="5" type="ORF">N7509_010919</name>
</gene>
<dbReference type="OrthoDB" id="10265275at2759"/>
<accession>A0A9W9VSA6</accession>
<feature type="compositionally biased region" description="Basic residues" evidence="3">
    <location>
        <begin position="323"/>
        <end position="336"/>
    </location>
</feature>
<dbReference type="Pfam" id="PF01399">
    <property type="entry name" value="PCI"/>
    <property type="match status" value="1"/>
</dbReference>
<dbReference type="InterPro" id="IPR000717">
    <property type="entry name" value="PCI_dom"/>
</dbReference>
<comment type="similarity">
    <text evidence="1">Belongs to the CSN7/EIF3M family. CSN7 subfamily.</text>
</comment>
<evidence type="ECO:0000313" key="6">
    <source>
        <dbReference type="Proteomes" id="UP001147747"/>
    </source>
</evidence>
<evidence type="ECO:0000256" key="2">
    <source>
        <dbReference type="ARBA" id="ARBA00022790"/>
    </source>
</evidence>
<dbReference type="InterPro" id="IPR045237">
    <property type="entry name" value="COPS7/eIF3m"/>
</dbReference>
<dbReference type="PROSITE" id="PS50250">
    <property type="entry name" value="PCI"/>
    <property type="match status" value="1"/>
</dbReference>
<feature type="region of interest" description="Disordered" evidence="3">
    <location>
        <begin position="245"/>
        <end position="336"/>
    </location>
</feature>
<evidence type="ECO:0000256" key="3">
    <source>
        <dbReference type="SAM" id="MobiDB-lite"/>
    </source>
</evidence>
<dbReference type="GO" id="GO:0008180">
    <property type="term" value="C:COP9 signalosome"/>
    <property type="evidence" value="ECO:0007669"/>
    <property type="project" value="UniProtKB-KW"/>
</dbReference>
<comment type="caution">
    <text evidence="5">The sequence shown here is derived from an EMBL/GenBank/DDBJ whole genome shotgun (WGS) entry which is preliminary data.</text>
</comment>
<evidence type="ECO:0000313" key="5">
    <source>
        <dbReference type="EMBL" id="KAJ5388378.1"/>
    </source>
</evidence>
<dbReference type="PANTHER" id="PTHR15350">
    <property type="entry name" value="COP9 SIGNALOSOME COMPLEX SUBUNIT 7/DENDRITIC CELL PROTEIN GA17"/>
    <property type="match status" value="1"/>
</dbReference>
<keyword evidence="6" id="KW-1185">Reference proteome</keyword>
<dbReference type="AlphaFoldDB" id="A0A9W9VSA6"/>
<reference evidence="5" key="2">
    <citation type="journal article" date="2023" name="IMA Fungus">
        <title>Comparative genomic study of the Penicillium genus elucidates a diverse pangenome and 15 lateral gene transfer events.</title>
        <authorList>
            <person name="Petersen C."/>
            <person name="Sorensen T."/>
            <person name="Nielsen M.R."/>
            <person name="Sondergaard T.E."/>
            <person name="Sorensen J.L."/>
            <person name="Fitzpatrick D.A."/>
            <person name="Frisvad J.C."/>
            <person name="Nielsen K.L."/>
        </authorList>
    </citation>
    <scope>NUCLEOTIDE SEQUENCE</scope>
    <source>
        <strain evidence="5">IBT 29677</strain>
    </source>
</reference>
<dbReference type="SMART" id="SM00088">
    <property type="entry name" value="PINT"/>
    <property type="match status" value="1"/>
</dbReference>
<evidence type="ECO:0000259" key="4">
    <source>
        <dbReference type="PROSITE" id="PS50250"/>
    </source>
</evidence>
<proteinExistence type="inferred from homology"/>
<reference evidence="5" key="1">
    <citation type="submission" date="2022-12" db="EMBL/GenBank/DDBJ databases">
        <authorList>
            <person name="Petersen C."/>
        </authorList>
    </citation>
    <scope>NUCLEOTIDE SEQUENCE</scope>
    <source>
        <strain evidence="5">IBT 29677</strain>
    </source>
</reference>
<dbReference type="RefSeq" id="XP_056486176.1">
    <property type="nucleotide sequence ID" value="XM_056635556.1"/>
</dbReference>
<sequence length="336" mass="36147">MDQTHVRALEALQPFIHLANSNSATSPRFIANLITNATSSPQTYVFAELLETETVQALASPDTPAEYQAYLKLLQIFAWGTWQEYQGRITSSPSTIISKIVHLKPPNLPKLSSEQSLKLRLLSLLSLAASAESLTYPALMNALSFSSTAELESLVTTAIYANLISARLSPATTPPNVNVTAVAPLRDVQPQALPKMISLLTDWEARCGEVVSDLEAEIARVKSNATARHAKDQAYQKRIEEAMERRKAMGGSSLDTSSGGSSRGKLGAFGRRPVGRWAAGGGAPGNKREADDIDRDDGFWESGEGAEAGSRMDIDEAPASRGGSRHSKRILGGRKA</sequence>